<comment type="caution">
    <text evidence="2">The sequence shown here is derived from an EMBL/GenBank/DDBJ whole genome shotgun (WGS) entry which is preliminary data.</text>
</comment>
<evidence type="ECO:0000256" key="1">
    <source>
        <dbReference type="SAM" id="MobiDB-lite"/>
    </source>
</evidence>
<evidence type="ECO:0000313" key="3">
    <source>
        <dbReference type="Proteomes" id="UP001629113"/>
    </source>
</evidence>
<accession>A0ABR4PFV4</accession>
<dbReference type="EMBL" id="JBFCZG010000005">
    <property type="protein sequence ID" value="KAL3422217.1"/>
    <property type="molecule type" value="Genomic_DNA"/>
</dbReference>
<dbReference type="Proteomes" id="UP001629113">
    <property type="component" value="Unassembled WGS sequence"/>
</dbReference>
<keyword evidence="3" id="KW-1185">Reference proteome</keyword>
<name>A0ABR4PFV4_9HELO</name>
<organism evidence="2 3">
    <name type="scientific">Phlyctema vagabunda</name>
    <dbReference type="NCBI Taxonomy" id="108571"/>
    <lineage>
        <taxon>Eukaryota</taxon>
        <taxon>Fungi</taxon>
        <taxon>Dikarya</taxon>
        <taxon>Ascomycota</taxon>
        <taxon>Pezizomycotina</taxon>
        <taxon>Leotiomycetes</taxon>
        <taxon>Helotiales</taxon>
        <taxon>Dermateaceae</taxon>
        <taxon>Phlyctema</taxon>
    </lineage>
</organism>
<evidence type="ECO:0000313" key="2">
    <source>
        <dbReference type="EMBL" id="KAL3422217.1"/>
    </source>
</evidence>
<proteinExistence type="predicted"/>
<protein>
    <submittedName>
        <fullName evidence="2">Uncharacterized protein</fullName>
    </submittedName>
</protein>
<gene>
    <name evidence="2" type="ORF">PVAG01_06373</name>
</gene>
<feature type="region of interest" description="Disordered" evidence="1">
    <location>
        <begin position="288"/>
        <end position="307"/>
    </location>
</feature>
<reference evidence="2 3" key="1">
    <citation type="submission" date="2024-06" db="EMBL/GenBank/DDBJ databases">
        <title>Complete genome of Phlyctema vagabunda strain 19-DSS-EL-015.</title>
        <authorList>
            <person name="Fiorenzani C."/>
        </authorList>
    </citation>
    <scope>NUCLEOTIDE SEQUENCE [LARGE SCALE GENOMIC DNA]</scope>
    <source>
        <strain evidence="2 3">19-DSS-EL-015</strain>
    </source>
</reference>
<sequence length="307" mass="35376">MPKKHVGFAKYSELREVDREQPLSSPSYHLNSKVVETKVCDGKHTSGVFIPIAAPYKLPLGNKVGRCLTPRVLLSAGNTGSKTANGNDLKDSDYELALKRSIENMFQQCPIIHKGAAHLQPYSSEEYIIEPCPTPEPEPVGRTPFEEMSEEELDEYVYRYRGPWAPGHWWPRDHPTKWHTGHRKTVELELYDEMPAAYKPSADEIPDYYNVYRNRVTGFWIVQHCHWRELNWRPTKDEYDFSEAQMGSMPVPKKKWSNSRLRSGGSAALEKIENVEWTHDGPFCCKPDPYSKAPDPRELPIPAMYRK</sequence>